<evidence type="ECO:0000313" key="2">
    <source>
        <dbReference type="EMBL" id="KAJ1166483.1"/>
    </source>
</evidence>
<name>A0AAV7SQU7_PLEWA</name>
<evidence type="ECO:0000313" key="3">
    <source>
        <dbReference type="Proteomes" id="UP001066276"/>
    </source>
</evidence>
<gene>
    <name evidence="2" type="ORF">NDU88_006883</name>
</gene>
<evidence type="ECO:0000256" key="1">
    <source>
        <dbReference type="SAM" id="MobiDB-lite"/>
    </source>
</evidence>
<comment type="caution">
    <text evidence="2">The sequence shown here is derived from an EMBL/GenBank/DDBJ whole genome shotgun (WGS) entry which is preliminary data.</text>
</comment>
<accession>A0AAV7SQU7</accession>
<sequence>MEKNSVGERGLRKRGVLRRKGRTLPTGRYRVKEGGENDVRRCARRRPVRGVAAEEKWTSRRNNRLRDRCRGCKPVGETHAMVRSRKQSLERQRGERTPRALATVRRGAGQAPVAEKRREAGGNYKRARAAARTTIDNYWDTNENN</sequence>
<reference evidence="2" key="1">
    <citation type="journal article" date="2022" name="bioRxiv">
        <title>Sequencing and chromosome-scale assembly of the giantPleurodeles waltlgenome.</title>
        <authorList>
            <person name="Brown T."/>
            <person name="Elewa A."/>
            <person name="Iarovenko S."/>
            <person name="Subramanian E."/>
            <person name="Araus A.J."/>
            <person name="Petzold A."/>
            <person name="Susuki M."/>
            <person name="Suzuki K.-i.T."/>
            <person name="Hayashi T."/>
            <person name="Toyoda A."/>
            <person name="Oliveira C."/>
            <person name="Osipova E."/>
            <person name="Leigh N.D."/>
            <person name="Simon A."/>
            <person name="Yun M.H."/>
        </authorList>
    </citation>
    <scope>NUCLEOTIDE SEQUENCE</scope>
    <source>
        <strain evidence="2">20211129_DDA</strain>
        <tissue evidence="2">Liver</tissue>
    </source>
</reference>
<proteinExistence type="predicted"/>
<feature type="compositionally biased region" description="Basic and acidic residues" evidence="1">
    <location>
        <begin position="1"/>
        <end position="10"/>
    </location>
</feature>
<dbReference type="EMBL" id="JANPWB010000008">
    <property type="protein sequence ID" value="KAJ1166483.1"/>
    <property type="molecule type" value="Genomic_DNA"/>
</dbReference>
<feature type="region of interest" description="Disordered" evidence="1">
    <location>
        <begin position="103"/>
        <end position="128"/>
    </location>
</feature>
<keyword evidence="3" id="KW-1185">Reference proteome</keyword>
<organism evidence="2 3">
    <name type="scientific">Pleurodeles waltl</name>
    <name type="common">Iberian ribbed newt</name>
    <dbReference type="NCBI Taxonomy" id="8319"/>
    <lineage>
        <taxon>Eukaryota</taxon>
        <taxon>Metazoa</taxon>
        <taxon>Chordata</taxon>
        <taxon>Craniata</taxon>
        <taxon>Vertebrata</taxon>
        <taxon>Euteleostomi</taxon>
        <taxon>Amphibia</taxon>
        <taxon>Batrachia</taxon>
        <taxon>Caudata</taxon>
        <taxon>Salamandroidea</taxon>
        <taxon>Salamandridae</taxon>
        <taxon>Pleurodelinae</taxon>
        <taxon>Pleurodeles</taxon>
    </lineage>
</organism>
<feature type="region of interest" description="Disordered" evidence="1">
    <location>
        <begin position="1"/>
        <end position="32"/>
    </location>
</feature>
<feature type="compositionally biased region" description="Basic residues" evidence="1">
    <location>
        <begin position="11"/>
        <end position="22"/>
    </location>
</feature>
<dbReference type="Proteomes" id="UP001066276">
    <property type="component" value="Chromosome 4_2"/>
</dbReference>
<dbReference type="AlphaFoldDB" id="A0AAV7SQU7"/>
<protein>
    <submittedName>
        <fullName evidence="2">Uncharacterized protein</fullName>
    </submittedName>
</protein>